<dbReference type="InterPro" id="IPR047729">
    <property type="entry name" value="Sce7726-like"/>
</dbReference>
<dbReference type="GO" id="GO:0004812">
    <property type="term" value="F:aminoacyl-tRNA ligase activity"/>
    <property type="evidence" value="ECO:0007669"/>
    <property type="project" value="UniProtKB-KW"/>
</dbReference>
<proteinExistence type="predicted"/>
<evidence type="ECO:0000313" key="1">
    <source>
        <dbReference type="EMBL" id="AXK38413.1"/>
    </source>
</evidence>
<name>A0A345Y3B1_9NEIS</name>
<dbReference type="EMBL" id="CP031337">
    <property type="protein sequence ID" value="AXK38413.1"/>
    <property type="molecule type" value="Genomic_DNA"/>
</dbReference>
<dbReference type="AlphaFoldDB" id="A0A345Y3B1"/>
<dbReference type="KEGG" id="ccah:DWG20_02645"/>
<dbReference type="RefSeq" id="WP_115432320.1">
    <property type="nucleotide sequence ID" value="NZ_CP031337.1"/>
</dbReference>
<accession>A0A345Y3B1</accession>
<dbReference type="NCBIfam" id="NF033832">
    <property type="entry name" value="sce7726_fam"/>
    <property type="match status" value="1"/>
</dbReference>
<reference evidence="1 2" key="1">
    <citation type="submission" date="2018-07" db="EMBL/GenBank/DDBJ databases">
        <title>Crenobacter cavernae sp. nov., isolated from a karst cave.</title>
        <authorList>
            <person name="Zhu H."/>
        </authorList>
    </citation>
    <scope>NUCLEOTIDE SEQUENCE [LARGE SCALE GENOMIC DNA]</scope>
    <source>
        <strain evidence="1 2">K1W11S-77</strain>
    </source>
</reference>
<dbReference type="OrthoDB" id="5020258at2"/>
<protein>
    <submittedName>
        <fullName evidence="1">Glutamyl-tRNA synthetase</fullName>
    </submittedName>
</protein>
<dbReference type="Proteomes" id="UP000254537">
    <property type="component" value="Chromosome"/>
</dbReference>
<organism evidence="1 2">
    <name type="scientific">Crenobacter cavernae</name>
    <dbReference type="NCBI Taxonomy" id="2290923"/>
    <lineage>
        <taxon>Bacteria</taxon>
        <taxon>Pseudomonadati</taxon>
        <taxon>Pseudomonadota</taxon>
        <taxon>Betaproteobacteria</taxon>
        <taxon>Neisseriales</taxon>
        <taxon>Neisseriaceae</taxon>
        <taxon>Crenobacter</taxon>
    </lineage>
</organism>
<keyword evidence="1" id="KW-0030">Aminoacyl-tRNA synthetase</keyword>
<sequence length="289" mass="32421">MGWIIMDLRAVARLFSRGALKGLSEEDGLSAFRALAQRSGLLHEAGKSGMTIGALLDQGFDILVQDYRNEYVYKNLIARQLMLERHAPGEAVLLSEFRAYESLADLVILNGTSTVYEIKSELDNLSRLDKQLDDYLKIFDRVNVVTHHSCAEVFLKRLPARVGLLALDVDGRFVEVREAASNLDEVSSRAIFYSLRQAEYEAVLMAVDGELPAAAPALQMRACAQRFAELPAQLVHEMMVNLLKRRDRLHSRDLYTRSLPKSMAHFGLSSKLTRQASLQFSRAMMASTL</sequence>
<keyword evidence="1" id="KW-0436">Ligase</keyword>
<gene>
    <name evidence="1" type="ORF">DWG20_02645</name>
</gene>
<evidence type="ECO:0000313" key="2">
    <source>
        <dbReference type="Proteomes" id="UP000254537"/>
    </source>
</evidence>